<reference evidence="8" key="1">
    <citation type="submission" date="2016-10" db="EMBL/GenBank/DDBJ databases">
        <authorList>
            <person name="Varghese N."/>
            <person name="Submissions S."/>
        </authorList>
    </citation>
    <scope>NUCLEOTIDE SEQUENCE [LARGE SCALE GENOMIC DNA]</scope>
    <source>
        <strain evidence="8">S1b</strain>
    </source>
</reference>
<dbReference type="InterPro" id="IPR004410">
    <property type="entry name" value="Malonyl_CoA-ACP_transAc_FabD"/>
</dbReference>
<dbReference type="SUPFAM" id="SSF52151">
    <property type="entry name" value="FabD/lysophospholipase-like"/>
    <property type="match status" value="1"/>
</dbReference>
<keyword evidence="2 4" id="KW-0012">Acyltransferase</keyword>
<comment type="similarity">
    <text evidence="4">Belongs to the fabD family.</text>
</comment>
<evidence type="ECO:0000313" key="7">
    <source>
        <dbReference type="EMBL" id="SER91918.1"/>
    </source>
</evidence>
<dbReference type="RefSeq" id="WP_027422058.1">
    <property type="nucleotide sequence ID" value="NZ_FOGW01000014.1"/>
</dbReference>
<dbReference type="Gene3D" id="3.40.366.10">
    <property type="entry name" value="Malonyl-Coenzyme A Acyl Carrier Protein, domain 2"/>
    <property type="match status" value="1"/>
</dbReference>
<dbReference type="EMBL" id="FOGW01000014">
    <property type="protein sequence ID" value="SER91918.1"/>
    <property type="molecule type" value="Genomic_DNA"/>
</dbReference>
<dbReference type="GO" id="GO:0006633">
    <property type="term" value="P:fatty acid biosynthetic process"/>
    <property type="evidence" value="ECO:0007669"/>
    <property type="project" value="TreeGrafter"/>
</dbReference>
<keyword evidence="1 4" id="KW-0808">Transferase</keyword>
<feature type="active site" evidence="5">
    <location>
        <position position="199"/>
    </location>
</feature>
<dbReference type="EC" id="2.3.1.39" evidence="4"/>
<proteinExistence type="inferred from homology"/>
<dbReference type="AlphaFoldDB" id="A0A1H9T445"/>
<dbReference type="FunFam" id="3.30.70.250:FF:000001">
    <property type="entry name" value="Malonyl CoA-acyl carrier protein transacylase"/>
    <property type="match status" value="1"/>
</dbReference>
<comment type="catalytic activity">
    <reaction evidence="3 4">
        <text>holo-[ACP] + malonyl-CoA = malonyl-[ACP] + CoA</text>
        <dbReference type="Rhea" id="RHEA:41792"/>
        <dbReference type="Rhea" id="RHEA-COMP:9623"/>
        <dbReference type="Rhea" id="RHEA-COMP:9685"/>
        <dbReference type="ChEBI" id="CHEBI:57287"/>
        <dbReference type="ChEBI" id="CHEBI:57384"/>
        <dbReference type="ChEBI" id="CHEBI:64479"/>
        <dbReference type="ChEBI" id="CHEBI:78449"/>
        <dbReference type="EC" id="2.3.1.39"/>
    </reaction>
</comment>
<evidence type="ECO:0000256" key="1">
    <source>
        <dbReference type="ARBA" id="ARBA00022679"/>
    </source>
</evidence>
<evidence type="ECO:0000313" key="8">
    <source>
        <dbReference type="Proteomes" id="UP000182471"/>
    </source>
</evidence>
<dbReference type="Proteomes" id="UP000182471">
    <property type="component" value="Unassembled WGS sequence"/>
</dbReference>
<dbReference type="OrthoDB" id="9805460at2"/>
<evidence type="ECO:0000256" key="3">
    <source>
        <dbReference type="ARBA" id="ARBA00048462"/>
    </source>
</evidence>
<feature type="active site" evidence="5">
    <location>
        <position position="88"/>
    </location>
</feature>
<dbReference type="InterPro" id="IPR024925">
    <property type="entry name" value="Malonyl_CoA-ACP_transAc"/>
</dbReference>
<evidence type="ECO:0000256" key="5">
    <source>
        <dbReference type="PIRSR" id="PIRSR000446-1"/>
    </source>
</evidence>
<feature type="domain" description="Malonyl-CoA:ACP transacylase (MAT)" evidence="6">
    <location>
        <begin position="6"/>
        <end position="307"/>
    </location>
</feature>
<dbReference type="PANTHER" id="PTHR42681:SF1">
    <property type="entry name" value="MALONYL-COA-ACYL CARRIER PROTEIN TRANSACYLASE, MITOCHONDRIAL"/>
    <property type="match status" value="1"/>
</dbReference>
<dbReference type="PIRSF" id="PIRSF000446">
    <property type="entry name" value="Mct"/>
    <property type="match status" value="1"/>
</dbReference>
<evidence type="ECO:0000256" key="2">
    <source>
        <dbReference type="ARBA" id="ARBA00023315"/>
    </source>
</evidence>
<dbReference type="PANTHER" id="PTHR42681">
    <property type="entry name" value="MALONYL-COA-ACYL CARRIER PROTEIN TRANSACYLASE, MITOCHONDRIAL"/>
    <property type="match status" value="1"/>
</dbReference>
<dbReference type="Pfam" id="PF00698">
    <property type="entry name" value="Acyl_transf_1"/>
    <property type="match status" value="1"/>
</dbReference>
<keyword evidence="8" id="KW-1185">Reference proteome</keyword>
<dbReference type="InterPro" id="IPR014043">
    <property type="entry name" value="Acyl_transferase_dom"/>
</dbReference>
<organism evidence="7 8">
    <name type="scientific">Lachnobacterium bovis</name>
    <dbReference type="NCBI Taxonomy" id="140626"/>
    <lineage>
        <taxon>Bacteria</taxon>
        <taxon>Bacillati</taxon>
        <taxon>Bacillota</taxon>
        <taxon>Clostridia</taxon>
        <taxon>Lachnospirales</taxon>
        <taxon>Lachnospiraceae</taxon>
        <taxon>Lachnobacterium</taxon>
    </lineage>
</organism>
<dbReference type="InterPro" id="IPR050858">
    <property type="entry name" value="Mal-CoA-ACP_Trans/PKS_FabD"/>
</dbReference>
<dbReference type="SMART" id="SM00827">
    <property type="entry name" value="PKS_AT"/>
    <property type="match status" value="1"/>
</dbReference>
<protein>
    <recommendedName>
        <fullName evidence="4">Malonyl CoA-acyl carrier protein transacylase</fullName>
        <ecNumber evidence="4">2.3.1.39</ecNumber>
    </recommendedName>
</protein>
<accession>A0A1H9T445</accession>
<dbReference type="InterPro" id="IPR016036">
    <property type="entry name" value="Malonyl_transacylase_ACP-bd"/>
</dbReference>
<name>A0A1H9T445_9FIRM</name>
<dbReference type="Gene3D" id="3.30.70.250">
    <property type="entry name" value="Malonyl-CoA ACP transacylase, ACP-binding"/>
    <property type="match status" value="1"/>
</dbReference>
<evidence type="ECO:0000256" key="4">
    <source>
        <dbReference type="PIRNR" id="PIRNR000446"/>
    </source>
</evidence>
<dbReference type="SUPFAM" id="SSF55048">
    <property type="entry name" value="Probable ACP-binding domain of malonyl-CoA ACP transacylase"/>
    <property type="match status" value="1"/>
</dbReference>
<dbReference type="NCBIfam" id="TIGR00128">
    <property type="entry name" value="fabD"/>
    <property type="match status" value="1"/>
</dbReference>
<dbReference type="GO" id="GO:0005829">
    <property type="term" value="C:cytosol"/>
    <property type="evidence" value="ECO:0007669"/>
    <property type="project" value="TreeGrafter"/>
</dbReference>
<gene>
    <name evidence="7" type="ORF">SAMN02910429_01472</name>
</gene>
<dbReference type="InterPro" id="IPR001227">
    <property type="entry name" value="Ac_transferase_dom_sf"/>
</dbReference>
<sequence>MKTVFMYAGQGSQFVSMGKDFYDKYETYKNFIDGVKLSKDYKKLMHEGPLEELSLTQNTQPAMAMFAIGVTKLLEENNIKPDMSVGLSLGEYGALYAAGVMTEQDYLKVIEYRGVKMAEAASKQECAMSAIIGMDVSDVEKAVEEVSKKEIGYITIANYNCPKQYVICGDLNAVEETEKLLKEMGARRVVRLNVSGPFHTKYMHEAKVALEKIFKKVTFKAPSFPVAVNFTGKIINQNTSGDEIKELLTNQVQSSVRFEKDIEELIKQGADNFIEIGPGKVLSGFVKKKAKEMNVEVKITSISKTQDLEAIVA</sequence>
<dbReference type="GO" id="GO:0004314">
    <property type="term" value="F:[acyl-carrier-protein] S-malonyltransferase activity"/>
    <property type="evidence" value="ECO:0007669"/>
    <property type="project" value="UniProtKB-EC"/>
</dbReference>
<evidence type="ECO:0000259" key="6">
    <source>
        <dbReference type="SMART" id="SM00827"/>
    </source>
</evidence>
<dbReference type="InterPro" id="IPR016035">
    <property type="entry name" value="Acyl_Trfase/lysoPLipase"/>
</dbReference>